<evidence type="ECO:0000259" key="7">
    <source>
        <dbReference type="Pfam" id="PF01029"/>
    </source>
</evidence>
<keyword evidence="5 6" id="KW-0804">Transcription</keyword>
<dbReference type="PANTHER" id="PTHR11078">
    <property type="entry name" value="N UTILIZATION SUBSTANCE PROTEIN B-RELATED"/>
    <property type="match status" value="1"/>
</dbReference>
<accession>A0A6J4QT85</accession>
<comment type="function">
    <text evidence="6">Involved in transcription antitermination. Required for transcription of ribosomal RNA (rRNA) genes. Binds specifically to the boxA antiterminator sequence of the ribosomal RNA (rrn) operons.</text>
</comment>
<dbReference type="GO" id="GO:0006353">
    <property type="term" value="P:DNA-templated transcription termination"/>
    <property type="evidence" value="ECO:0007669"/>
    <property type="project" value="UniProtKB-UniRule"/>
</dbReference>
<comment type="similarity">
    <text evidence="1 6">Belongs to the NusB family.</text>
</comment>
<evidence type="ECO:0000256" key="2">
    <source>
        <dbReference type="ARBA" id="ARBA00022814"/>
    </source>
</evidence>
<dbReference type="InterPro" id="IPR011605">
    <property type="entry name" value="NusB_fam"/>
</dbReference>
<protein>
    <recommendedName>
        <fullName evidence="6">Transcription antitermination protein NusB</fullName>
    </recommendedName>
    <alternativeName>
        <fullName evidence="6">Antitermination factor NusB</fullName>
    </alternativeName>
</protein>
<organism evidence="8">
    <name type="scientific">uncultured Rubrobacteraceae bacterium</name>
    <dbReference type="NCBI Taxonomy" id="349277"/>
    <lineage>
        <taxon>Bacteria</taxon>
        <taxon>Bacillati</taxon>
        <taxon>Actinomycetota</taxon>
        <taxon>Rubrobacteria</taxon>
        <taxon>Rubrobacterales</taxon>
        <taxon>Rubrobacteraceae</taxon>
        <taxon>environmental samples</taxon>
    </lineage>
</organism>
<dbReference type="NCBIfam" id="TIGR01951">
    <property type="entry name" value="nusB"/>
    <property type="match status" value="1"/>
</dbReference>
<dbReference type="EMBL" id="CADCVB010000218">
    <property type="protein sequence ID" value="CAA9449916.1"/>
    <property type="molecule type" value="Genomic_DNA"/>
</dbReference>
<evidence type="ECO:0000256" key="6">
    <source>
        <dbReference type="HAMAP-Rule" id="MF_00073"/>
    </source>
</evidence>
<dbReference type="InterPro" id="IPR006027">
    <property type="entry name" value="NusB_RsmB_TIM44"/>
</dbReference>
<dbReference type="GO" id="GO:0003723">
    <property type="term" value="F:RNA binding"/>
    <property type="evidence" value="ECO:0007669"/>
    <property type="project" value="UniProtKB-UniRule"/>
</dbReference>
<dbReference type="AlphaFoldDB" id="A0A6J4QT85"/>
<dbReference type="GO" id="GO:0031564">
    <property type="term" value="P:transcription antitermination"/>
    <property type="evidence" value="ECO:0007669"/>
    <property type="project" value="UniProtKB-KW"/>
</dbReference>
<dbReference type="GO" id="GO:0005829">
    <property type="term" value="C:cytosol"/>
    <property type="evidence" value="ECO:0007669"/>
    <property type="project" value="TreeGrafter"/>
</dbReference>
<dbReference type="SUPFAM" id="SSF48013">
    <property type="entry name" value="NusB-like"/>
    <property type="match status" value="1"/>
</dbReference>
<feature type="domain" description="NusB/RsmB/TIM44" evidence="7">
    <location>
        <begin position="6"/>
        <end position="126"/>
    </location>
</feature>
<proteinExistence type="inferred from homology"/>
<dbReference type="HAMAP" id="MF_00073">
    <property type="entry name" value="NusB"/>
    <property type="match status" value="1"/>
</dbReference>
<keyword evidence="3 6" id="KW-0694">RNA-binding</keyword>
<dbReference type="InterPro" id="IPR035926">
    <property type="entry name" value="NusB-like_sf"/>
</dbReference>
<keyword evidence="2 6" id="KW-0889">Transcription antitermination</keyword>
<evidence type="ECO:0000256" key="4">
    <source>
        <dbReference type="ARBA" id="ARBA00023015"/>
    </source>
</evidence>
<evidence type="ECO:0000256" key="5">
    <source>
        <dbReference type="ARBA" id="ARBA00023163"/>
    </source>
</evidence>
<dbReference type="PANTHER" id="PTHR11078:SF3">
    <property type="entry name" value="ANTITERMINATION NUSB DOMAIN-CONTAINING PROTEIN"/>
    <property type="match status" value="1"/>
</dbReference>
<sequence length="145" mass="16407">MSSRRTARKNAFLALYQGDVTGRPMDETLERWRSYRGELDEHALVLVHGVEREREALDERLGEVAVGWPVHRMSAVDRTILRLALYEMLHVEDVPAEVAVGEAMELAKGFSSDEAPQFVGGVLRGAKEAWLDGETERHDRRVEHG</sequence>
<gene>
    <name evidence="6" type="primary">nusB</name>
    <name evidence="8" type="ORF">AVDCRST_MAG78-3288</name>
</gene>
<reference evidence="8" key="1">
    <citation type="submission" date="2020-02" db="EMBL/GenBank/DDBJ databases">
        <authorList>
            <person name="Meier V. D."/>
        </authorList>
    </citation>
    <scope>NUCLEOTIDE SEQUENCE</scope>
    <source>
        <strain evidence="8">AVDCRST_MAG78</strain>
    </source>
</reference>
<name>A0A6J4QT85_9ACTN</name>
<dbReference type="Pfam" id="PF01029">
    <property type="entry name" value="NusB"/>
    <property type="match status" value="1"/>
</dbReference>
<dbReference type="Gene3D" id="1.10.940.10">
    <property type="entry name" value="NusB-like"/>
    <property type="match status" value="1"/>
</dbReference>
<evidence type="ECO:0000313" key="8">
    <source>
        <dbReference type="EMBL" id="CAA9449916.1"/>
    </source>
</evidence>
<keyword evidence="4 6" id="KW-0805">Transcription regulation</keyword>
<evidence type="ECO:0000256" key="1">
    <source>
        <dbReference type="ARBA" id="ARBA00005952"/>
    </source>
</evidence>
<evidence type="ECO:0000256" key="3">
    <source>
        <dbReference type="ARBA" id="ARBA00022884"/>
    </source>
</evidence>